<dbReference type="GO" id="GO:0003677">
    <property type="term" value="F:DNA binding"/>
    <property type="evidence" value="ECO:0007669"/>
    <property type="project" value="UniProtKB-KW"/>
</dbReference>
<dbReference type="Gene3D" id="3.40.50.2300">
    <property type="match status" value="1"/>
</dbReference>
<dbReference type="InterPro" id="IPR039420">
    <property type="entry name" value="WalR-like"/>
</dbReference>
<evidence type="ECO:0000256" key="1">
    <source>
        <dbReference type="ARBA" id="ARBA00023125"/>
    </source>
</evidence>
<dbReference type="InterPro" id="IPR011006">
    <property type="entry name" value="CheY-like_superfamily"/>
</dbReference>
<dbReference type="SMART" id="SM00421">
    <property type="entry name" value="HTH_LUXR"/>
    <property type="match status" value="1"/>
</dbReference>
<feature type="domain" description="HTH luxR-type" evidence="2">
    <location>
        <begin position="142"/>
        <end position="207"/>
    </location>
</feature>
<sequence length="213" mass="23167">MRVLIYSPVRLFGECLAAFLASAEQIDAVAPEHEVDDLDIKAMEFGADVVLFDVTAPESWAAAGLVKALCPDTATVAVAVTEVADEVLACADNGFDAYVPRTAQTGEMLEILRRAQLGETVCDPRIARTLFNELARRHTATEHAEDLHLTPREIQIARLLGRGAANKEIAAELHLSVATIKNHVHSVLRKLEVGSRAQVAGLLRENPLALRMR</sequence>
<dbReference type="CDD" id="cd06170">
    <property type="entry name" value="LuxR_C_like"/>
    <property type="match status" value="1"/>
</dbReference>
<name>A0A3N4ZAP6_9MICO</name>
<evidence type="ECO:0000313" key="3">
    <source>
        <dbReference type="EMBL" id="RPF29006.1"/>
    </source>
</evidence>
<dbReference type="EMBL" id="RKRA01000001">
    <property type="protein sequence ID" value="RPF29006.1"/>
    <property type="molecule type" value="Genomic_DNA"/>
</dbReference>
<keyword evidence="1" id="KW-0238">DNA-binding</keyword>
<dbReference type="PANTHER" id="PTHR43214">
    <property type="entry name" value="TWO-COMPONENT RESPONSE REGULATOR"/>
    <property type="match status" value="1"/>
</dbReference>
<evidence type="ECO:0000313" key="4">
    <source>
        <dbReference type="Proteomes" id="UP000280726"/>
    </source>
</evidence>
<organism evidence="3 4">
    <name type="scientific">Georgenia muralis</name>
    <dbReference type="NCBI Taxonomy" id="154117"/>
    <lineage>
        <taxon>Bacteria</taxon>
        <taxon>Bacillati</taxon>
        <taxon>Actinomycetota</taxon>
        <taxon>Actinomycetes</taxon>
        <taxon>Micrococcales</taxon>
        <taxon>Bogoriellaceae</taxon>
        <taxon>Georgenia</taxon>
    </lineage>
</organism>
<dbReference type="InterPro" id="IPR000792">
    <property type="entry name" value="Tscrpt_reg_LuxR_C"/>
</dbReference>
<dbReference type="PRINTS" id="PR00038">
    <property type="entry name" value="HTHLUXR"/>
</dbReference>
<reference evidence="3 4" key="1">
    <citation type="submission" date="2018-11" db="EMBL/GenBank/DDBJ databases">
        <title>Sequencing the genomes of 1000 actinobacteria strains.</title>
        <authorList>
            <person name="Klenk H.-P."/>
        </authorList>
    </citation>
    <scope>NUCLEOTIDE SEQUENCE [LARGE SCALE GENOMIC DNA]</scope>
    <source>
        <strain evidence="3 4">DSM 14418</strain>
    </source>
</reference>
<dbReference type="GO" id="GO:0006355">
    <property type="term" value="P:regulation of DNA-templated transcription"/>
    <property type="evidence" value="ECO:0007669"/>
    <property type="project" value="InterPro"/>
</dbReference>
<dbReference type="InterPro" id="IPR016032">
    <property type="entry name" value="Sig_transdc_resp-reg_C-effctor"/>
</dbReference>
<accession>A0A3N4ZAP6</accession>
<dbReference type="PROSITE" id="PS00622">
    <property type="entry name" value="HTH_LUXR_1"/>
    <property type="match status" value="1"/>
</dbReference>
<comment type="caution">
    <text evidence="3">The sequence shown here is derived from an EMBL/GenBank/DDBJ whole genome shotgun (WGS) entry which is preliminary data.</text>
</comment>
<gene>
    <name evidence="3" type="ORF">EDD32_3557</name>
</gene>
<dbReference type="PROSITE" id="PS50043">
    <property type="entry name" value="HTH_LUXR_2"/>
    <property type="match status" value="1"/>
</dbReference>
<dbReference type="RefSeq" id="WP_123919639.1">
    <property type="nucleotide sequence ID" value="NZ_RKRA01000001.1"/>
</dbReference>
<dbReference type="Proteomes" id="UP000280726">
    <property type="component" value="Unassembled WGS sequence"/>
</dbReference>
<dbReference type="SUPFAM" id="SSF46894">
    <property type="entry name" value="C-terminal effector domain of the bipartite response regulators"/>
    <property type="match status" value="1"/>
</dbReference>
<dbReference type="Pfam" id="PF00196">
    <property type="entry name" value="GerE"/>
    <property type="match status" value="1"/>
</dbReference>
<evidence type="ECO:0000259" key="2">
    <source>
        <dbReference type="PROSITE" id="PS50043"/>
    </source>
</evidence>
<proteinExistence type="predicted"/>
<dbReference type="AlphaFoldDB" id="A0A3N4ZAP6"/>
<dbReference type="OrthoDB" id="9808843at2"/>
<keyword evidence="4" id="KW-1185">Reference proteome</keyword>
<dbReference type="SUPFAM" id="SSF52172">
    <property type="entry name" value="CheY-like"/>
    <property type="match status" value="1"/>
</dbReference>
<protein>
    <submittedName>
        <fullName evidence="3">LuxR family two component transcriptional regulator</fullName>
    </submittedName>
</protein>